<keyword evidence="2" id="KW-1133">Transmembrane helix</keyword>
<feature type="compositionally biased region" description="Basic and acidic residues" evidence="1">
    <location>
        <begin position="670"/>
        <end position="696"/>
    </location>
</feature>
<dbReference type="OrthoDB" id="3417317at2"/>
<feature type="compositionally biased region" description="Low complexity" evidence="1">
    <location>
        <begin position="328"/>
        <end position="342"/>
    </location>
</feature>
<dbReference type="KEGG" id="ngv:CDO52_25250"/>
<feature type="transmembrane region" description="Helical" evidence="2">
    <location>
        <begin position="1083"/>
        <end position="1109"/>
    </location>
</feature>
<feature type="compositionally biased region" description="Low complexity" evidence="1">
    <location>
        <begin position="937"/>
        <end position="948"/>
    </location>
</feature>
<dbReference type="Proteomes" id="UP000215005">
    <property type="component" value="Chromosome"/>
</dbReference>
<feature type="compositionally biased region" description="Basic and acidic residues" evidence="1">
    <location>
        <begin position="251"/>
        <end position="264"/>
    </location>
</feature>
<name>A0A223SC42_9ACTN</name>
<feature type="region of interest" description="Disordered" evidence="1">
    <location>
        <begin position="1"/>
        <end position="1020"/>
    </location>
</feature>
<keyword evidence="4" id="KW-1185">Reference proteome</keyword>
<feature type="compositionally biased region" description="Low complexity" evidence="1">
    <location>
        <begin position="704"/>
        <end position="741"/>
    </location>
</feature>
<feature type="compositionally biased region" description="Basic and acidic residues" evidence="1">
    <location>
        <begin position="523"/>
        <end position="533"/>
    </location>
</feature>
<organism evidence="3 4">
    <name type="scientific">Nocardiopsis gilva YIM 90087</name>
    <dbReference type="NCBI Taxonomy" id="1235441"/>
    <lineage>
        <taxon>Bacteria</taxon>
        <taxon>Bacillati</taxon>
        <taxon>Actinomycetota</taxon>
        <taxon>Actinomycetes</taxon>
        <taxon>Streptosporangiales</taxon>
        <taxon>Nocardiopsidaceae</taxon>
        <taxon>Nocardiopsis</taxon>
    </lineage>
</organism>
<feature type="compositionally biased region" description="Polar residues" evidence="1">
    <location>
        <begin position="155"/>
        <end position="170"/>
    </location>
</feature>
<feature type="compositionally biased region" description="Basic and acidic residues" evidence="1">
    <location>
        <begin position="626"/>
        <end position="639"/>
    </location>
</feature>
<feature type="compositionally biased region" description="Gly residues" evidence="1">
    <location>
        <begin position="67"/>
        <end position="79"/>
    </location>
</feature>
<feature type="compositionally biased region" description="Basic and acidic residues" evidence="1">
    <location>
        <begin position="771"/>
        <end position="792"/>
    </location>
</feature>
<reference evidence="3 4" key="1">
    <citation type="submission" date="2017-08" db="EMBL/GenBank/DDBJ databases">
        <title>The complete genome sequence of Nocardiopsis gilva YIM 90087.</title>
        <authorList>
            <person name="Yin M."/>
            <person name="Tang S."/>
        </authorList>
    </citation>
    <scope>NUCLEOTIDE SEQUENCE [LARGE SCALE GENOMIC DNA]</scope>
    <source>
        <strain evidence="3 4">YIM 90087</strain>
    </source>
</reference>
<feature type="compositionally biased region" description="Low complexity" evidence="1">
    <location>
        <begin position="640"/>
        <end position="651"/>
    </location>
</feature>
<evidence type="ECO:0000256" key="1">
    <source>
        <dbReference type="SAM" id="MobiDB-lite"/>
    </source>
</evidence>
<accession>A0A223SC42</accession>
<keyword evidence="2" id="KW-0472">Membrane</keyword>
<dbReference type="EMBL" id="CP022753">
    <property type="protein sequence ID" value="ASU85670.1"/>
    <property type="molecule type" value="Genomic_DNA"/>
</dbReference>
<feature type="compositionally biased region" description="Low complexity" evidence="1">
    <location>
        <begin position="223"/>
        <end position="238"/>
    </location>
</feature>
<feature type="compositionally biased region" description="Basic and acidic residues" evidence="1">
    <location>
        <begin position="949"/>
        <end position="970"/>
    </location>
</feature>
<keyword evidence="2" id="KW-0812">Transmembrane</keyword>
<gene>
    <name evidence="3" type="ORF">CDO52_25250</name>
</gene>
<dbReference type="RefSeq" id="WP_094932750.1">
    <property type="nucleotide sequence ID" value="NZ_CP022753.1"/>
</dbReference>
<proteinExistence type="predicted"/>
<protein>
    <recommendedName>
        <fullName evidence="5">DUF4190 domain-containing protein</fullName>
    </recommendedName>
</protein>
<feature type="compositionally biased region" description="Basic and acidic residues" evidence="1">
    <location>
        <begin position="399"/>
        <end position="408"/>
    </location>
</feature>
<evidence type="ECO:0000313" key="4">
    <source>
        <dbReference type="Proteomes" id="UP000215005"/>
    </source>
</evidence>
<feature type="compositionally biased region" description="Polar residues" evidence="1">
    <location>
        <begin position="828"/>
        <end position="846"/>
    </location>
</feature>
<feature type="transmembrane region" description="Helical" evidence="2">
    <location>
        <begin position="1041"/>
        <end position="1062"/>
    </location>
</feature>
<evidence type="ECO:0000313" key="3">
    <source>
        <dbReference type="EMBL" id="ASU85670.1"/>
    </source>
</evidence>
<sequence>MTDNGGGRYGSSEEEQERQKPGSWFTPTGDRYRTQSHYQDPYTGDDEVDGAAGDAAPARDADSTPGSFGGFPNTGGYPGMSGTRPGMAEPYPSALGGLGSDTREPTGAQPSQSGLGSAPGQDLPGGLPPLPGAPGYPGATGGQPPVGGPSPADGPSSTGGAPATGEQSSLGGRPPAGGPTHSGGWPGMPASEPDAPMPTSPQYDLGTGSAPAYDPRTAPGLPPYASGAPAPYAGPGDPMTGSTPSEPSAGDARDRPMAGADDRPAPSAPSDGESTDEAPAGGVYRVPTGAQPAWTPQGDLRDLPFNVPGGTGGYPGFGSSVRRERPDAPMAPTTEEAHPAAPDQQDHRGTDHAALGQELGHPQEAAGPVPGVPAPEPGRPDDPSARLFGGPALGADTNVRNEPERTDHANGWAPETPADTTDFSSSPAPSAFPPYSDQPERWDRADASGPQPRHGDGGVPGGATPDLAPKGPQDGFAPPRDEPGRPAYGEPFGAPPATTGGFPAVSTDPAARSGAGYPAGGADEGRRDVRWDDPLSAGGTWTPSDDAVQEAGWERSAGPVEPSLPTGEYTDELSRPYMGRQPAEEPPAGATTGQWESPWAATDVPPPTTGPFARIDPAAPSPAEGDTARSGEGVPRDPEAPGAGTPAPGGASSDLGGQLGTGSGNTWAFSRDDPRLPDSVREEALRAEQKRRDGSPEHTTQFFAADPAGPSAADSEPGADSAPAADDPLASIAAQQAQARAQGGGAPDSDEGARLDDWGARLSPMPSPQRGVEDELGPDRRGEAEYDQRGDAFGRGPGVDEAYAPEPWAPRPDVIGGGASGEPERGADTQSWAENTSYADAMQGTQAMPALPDDLGADRRGDAYADPPAGDRPAEYGYDGGPDGHYAYGDRHVEDGPGGWSDHDGYDHRPGPDQGYADDHGPDAYGDYGPDRDGRFAPDGGDPYAPAPEHGDRYADHADYDAGYRDRDGAEYYDDEGYDGYGEPAPEEPSSRRGRGGRDPIADDFPGFNDGPLDGGSGDPYPGYDNIDYWPETESGATTTLWLGILGLVPVIGLFTALAAFITGPKAKRNIQASDGELEGLNLVTTGTVLAAVGIVLFLVEAAVAVVMFI</sequence>
<feature type="compositionally biased region" description="Basic and acidic residues" evidence="1">
    <location>
        <begin position="888"/>
        <end position="922"/>
    </location>
</feature>
<dbReference type="AlphaFoldDB" id="A0A223SC42"/>
<evidence type="ECO:0008006" key="5">
    <source>
        <dbReference type="Google" id="ProtNLM"/>
    </source>
</evidence>
<evidence type="ECO:0000256" key="2">
    <source>
        <dbReference type="SAM" id="Phobius"/>
    </source>
</evidence>